<proteinExistence type="predicted"/>
<organism evidence="2">
    <name type="scientific">invertebrate metagenome</name>
    <dbReference type="NCBI Taxonomy" id="1711999"/>
    <lineage>
        <taxon>unclassified sequences</taxon>
        <taxon>metagenomes</taxon>
        <taxon>organismal metagenomes</taxon>
    </lineage>
</organism>
<name>A0A2H9T4A9_9ZZZZ</name>
<evidence type="ECO:0000256" key="1">
    <source>
        <dbReference type="SAM" id="MobiDB-lite"/>
    </source>
</evidence>
<dbReference type="AlphaFoldDB" id="A0A2H9T4A9"/>
<comment type="caution">
    <text evidence="2">The sequence shown here is derived from an EMBL/GenBank/DDBJ whole genome shotgun (WGS) entry which is preliminary data.</text>
</comment>
<evidence type="ECO:0000313" key="2">
    <source>
        <dbReference type="EMBL" id="PJE78056.1"/>
    </source>
</evidence>
<accession>A0A2H9T4A9</accession>
<protein>
    <submittedName>
        <fullName evidence="2">Uncharacterized protein</fullName>
    </submittedName>
</protein>
<dbReference type="EMBL" id="NSIT01000278">
    <property type="protein sequence ID" value="PJE78056.1"/>
    <property type="molecule type" value="Genomic_DNA"/>
</dbReference>
<gene>
    <name evidence="2" type="ORF">CI610_03015</name>
</gene>
<feature type="region of interest" description="Disordered" evidence="1">
    <location>
        <begin position="1"/>
        <end position="27"/>
    </location>
</feature>
<sequence length="97" mass="10792">MSLINNDPLEGAKGIAPSVESPSAVSQVEAVEADRFSGLLKEQQEEMQTQSEMDTTHTAAEELTPEQLQQQVRDSMFRNGFNKAIERAKEIIKEIKS</sequence>
<reference evidence="2" key="1">
    <citation type="journal article" date="2017" name="Appl. Environ. Microbiol.">
        <title>Molecular characterization of an Endozoicomonas-like organism causing infection in king scallop Pecten maximus L.</title>
        <authorList>
            <person name="Cano I."/>
            <person name="van Aerle R."/>
            <person name="Ross S."/>
            <person name="Verner-Jeffreys D.W."/>
            <person name="Paley R.K."/>
            <person name="Rimmer G."/>
            <person name="Ryder D."/>
            <person name="Hooper P."/>
            <person name="Stone D."/>
            <person name="Feist S.W."/>
        </authorList>
    </citation>
    <scope>NUCLEOTIDE SEQUENCE</scope>
</reference>